<name>A0AAD6Z5N7_9AGAR</name>
<feature type="compositionally biased region" description="Low complexity" evidence="1">
    <location>
        <begin position="62"/>
        <end position="71"/>
    </location>
</feature>
<feature type="region of interest" description="Disordered" evidence="1">
    <location>
        <begin position="35"/>
        <end position="98"/>
    </location>
</feature>
<accession>A0AAD6Z5N7</accession>
<feature type="compositionally biased region" description="Gly residues" evidence="1">
    <location>
        <begin position="72"/>
        <end position="82"/>
    </location>
</feature>
<comment type="caution">
    <text evidence="2">The sequence shown here is derived from an EMBL/GenBank/DDBJ whole genome shotgun (WGS) entry which is preliminary data.</text>
</comment>
<reference evidence="2" key="1">
    <citation type="submission" date="2023-03" db="EMBL/GenBank/DDBJ databases">
        <title>Massive genome expansion in bonnet fungi (Mycena s.s.) driven by repeated elements and novel gene families across ecological guilds.</title>
        <authorList>
            <consortium name="Lawrence Berkeley National Laboratory"/>
            <person name="Harder C.B."/>
            <person name="Miyauchi S."/>
            <person name="Viragh M."/>
            <person name="Kuo A."/>
            <person name="Thoen E."/>
            <person name="Andreopoulos B."/>
            <person name="Lu D."/>
            <person name="Skrede I."/>
            <person name="Drula E."/>
            <person name="Henrissat B."/>
            <person name="Morin E."/>
            <person name="Kohler A."/>
            <person name="Barry K."/>
            <person name="LaButti K."/>
            <person name="Morin E."/>
            <person name="Salamov A."/>
            <person name="Lipzen A."/>
            <person name="Mereny Z."/>
            <person name="Hegedus B."/>
            <person name="Baldrian P."/>
            <person name="Stursova M."/>
            <person name="Weitz H."/>
            <person name="Taylor A."/>
            <person name="Grigoriev I.V."/>
            <person name="Nagy L.G."/>
            <person name="Martin F."/>
            <person name="Kauserud H."/>
        </authorList>
    </citation>
    <scope>NUCLEOTIDE SEQUENCE</scope>
    <source>
        <strain evidence="2">CBHHK002</strain>
    </source>
</reference>
<gene>
    <name evidence="2" type="ORF">DFH08DRAFT_824223</name>
</gene>
<protein>
    <submittedName>
        <fullName evidence="2">Uncharacterized protein</fullName>
    </submittedName>
</protein>
<evidence type="ECO:0000256" key="1">
    <source>
        <dbReference type="SAM" id="MobiDB-lite"/>
    </source>
</evidence>
<sequence length="120" mass="12327">MKRSSTAAGPAKKKAKNIYSLKSFGHLLTALTPAPPVARTGNLTSDSQHADIRNIALDSRHSPGPSSPLGPLGDGGGDGRLGLGPELNPGGAAAAGATGSCGREWYVLTDDALRYWVTNF</sequence>
<feature type="compositionally biased region" description="Low complexity" evidence="1">
    <location>
        <begin position="83"/>
        <end position="98"/>
    </location>
</feature>
<dbReference type="AlphaFoldDB" id="A0AAD6Z5N7"/>
<keyword evidence="3" id="KW-1185">Reference proteome</keyword>
<organism evidence="2 3">
    <name type="scientific">Mycena albidolilacea</name>
    <dbReference type="NCBI Taxonomy" id="1033008"/>
    <lineage>
        <taxon>Eukaryota</taxon>
        <taxon>Fungi</taxon>
        <taxon>Dikarya</taxon>
        <taxon>Basidiomycota</taxon>
        <taxon>Agaricomycotina</taxon>
        <taxon>Agaricomycetes</taxon>
        <taxon>Agaricomycetidae</taxon>
        <taxon>Agaricales</taxon>
        <taxon>Marasmiineae</taxon>
        <taxon>Mycenaceae</taxon>
        <taxon>Mycena</taxon>
    </lineage>
</organism>
<dbReference type="Proteomes" id="UP001218218">
    <property type="component" value="Unassembled WGS sequence"/>
</dbReference>
<evidence type="ECO:0000313" key="3">
    <source>
        <dbReference type="Proteomes" id="UP001218218"/>
    </source>
</evidence>
<proteinExistence type="predicted"/>
<dbReference type="EMBL" id="JARIHO010000088">
    <property type="protein sequence ID" value="KAJ7307695.1"/>
    <property type="molecule type" value="Genomic_DNA"/>
</dbReference>
<evidence type="ECO:0000313" key="2">
    <source>
        <dbReference type="EMBL" id="KAJ7307695.1"/>
    </source>
</evidence>